<dbReference type="Proteomes" id="UP000067448">
    <property type="component" value="Unassembled WGS sequence"/>
</dbReference>
<dbReference type="Gene3D" id="3.30.40.250">
    <property type="match status" value="1"/>
</dbReference>
<evidence type="ECO:0000259" key="1">
    <source>
        <dbReference type="PROSITE" id="PS51664"/>
    </source>
</evidence>
<dbReference type="Gene3D" id="3.40.50.720">
    <property type="entry name" value="NAD(P)-binding Rossmann-like Domain"/>
    <property type="match status" value="1"/>
</dbReference>
<comment type="caution">
    <text evidence="2">The sequence shown here is derived from an EMBL/GenBank/DDBJ whole genome shotgun (WGS) entry which is preliminary data.</text>
</comment>
<feature type="domain" description="YcaO" evidence="1">
    <location>
        <begin position="418"/>
        <end position="798"/>
    </location>
</feature>
<reference evidence="3" key="1">
    <citation type="submission" date="2015-11" db="EMBL/GenBank/DDBJ databases">
        <authorList>
            <consortium name="Cross-ministerial Strategic Innovation Promotion Program (SIP) consortium"/>
            <person name="Tomihama T."/>
            <person name="Ikenaga M."/>
            <person name="Sakai M."/>
            <person name="Okubo T."/>
            <person name="Ikeda S."/>
        </authorList>
    </citation>
    <scope>NUCLEOTIDE SEQUENCE [LARGE SCALE GENOMIC DNA]</scope>
    <source>
        <strain evidence="3">S58</strain>
    </source>
</reference>
<dbReference type="Gene3D" id="3.30.1330.230">
    <property type="match status" value="1"/>
</dbReference>
<protein>
    <submittedName>
        <fullName evidence="2">YcaO-like family protein</fullName>
    </submittedName>
</protein>
<dbReference type="NCBIfam" id="TIGR03604">
    <property type="entry name" value="TOMM_cyclo_SagD"/>
    <property type="match status" value="1"/>
</dbReference>
<sequence length="798" mass="86047">MTAVFGERPARVPRAHDRRLVGFRSHLRAEVVADDAAYLLSDRGVTALQGDHIEALVPLLDGTRDLPSVLRDAAPEIPPERVGLLIGRLARAGLVGYATPAPVGGGCDDPTRPARAYWELAGLDGTAALRQVAAAPLEILTVGGASAEGVAEACRAAGLAVSTDGFHRGHAHGSHRAPGEDVTGLSLVVCDDYLNPELREIDALHRITGRPWLLARPGASTAWVGPVFQPGAGPCWSCLAHRLRGHRLCEAPVRRALGLTGPVPRPAAQVPPTAAAAAQLTALETAKWLAGYRYPGQSAVLTLDTLALTTRHHELRRRPQCPDCGDPGLVTRQVLRPVTIASRPKAPHASGGHRAYSPEEVRDRYRHLVSPVTGVIEEIRRDPRAPAGTHCYLAGRNAALGGSDLARLRAGLRQLSGGKGATALDAEVSAMCEALERYSGTLQGDEPRTRDSLRGLGDVAVSPDACQLFAARQFRDRERWNALHGAFQYVPEPFDDRAPVDWTPVWSLTEQRQRLLPTGMLYFPGSLDGSPAPVAGRRSLRADSNGNAAGSSPEDAILHGFLELVERDAVALWWYNRTRQPGVRLDGTGGFGDGWTEELLDAYRHLNREVWVLDLTADLGVPVFAALSRRTDKPAEDIMFGFGAHFDPAVALRRALTEMSQLLPAVTGARPDGTGYGTTDPGPLGWWWGATVATQPYLLPDPAQPARGPADFGFRSRPDLRDDVEAVVELLRGHGMDLLVLDQTRPDIGIPVMKVVVPGLRHFWARFAPGRLFDVPVRLGRLAAPTPYEDLNPVPLFV</sequence>
<dbReference type="RefSeq" id="WP_059083679.1">
    <property type="nucleotide sequence ID" value="NZ_BCMM01000041.1"/>
</dbReference>
<dbReference type="Gene3D" id="3.30.160.660">
    <property type="match status" value="1"/>
</dbReference>
<dbReference type="AlphaFoldDB" id="A0A100JVH9"/>
<accession>A0A100JVH9</accession>
<dbReference type="PANTHER" id="PTHR37809:SF1">
    <property type="entry name" value="RIBOSOMAL PROTEIN S12 METHYLTHIOTRANSFERASE ACCESSORY FACTOR YCAO"/>
    <property type="match status" value="1"/>
</dbReference>
<dbReference type="EMBL" id="BCMM01000041">
    <property type="protein sequence ID" value="GAQ66431.1"/>
    <property type="molecule type" value="Genomic_DNA"/>
</dbReference>
<gene>
    <name evidence="2" type="ORF">SsS58_06862</name>
</gene>
<reference evidence="3" key="3">
    <citation type="submission" date="2016-02" db="EMBL/GenBank/DDBJ databases">
        <title>Draft genome of pathogenic Streptomyces sp. in Japan.</title>
        <authorList>
            <person name="Tomihama T."/>
            <person name="Ikenaga M."/>
            <person name="Sakai M."/>
            <person name="Okubo T."/>
            <person name="Ikeda S."/>
        </authorList>
    </citation>
    <scope>NUCLEOTIDE SEQUENCE [LARGE SCALE GENOMIC DNA]</scope>
    <source>
        <strain evidence="3">S58</strain>
    </source>
</reference>
<reference evidence="2 3" key="2">
    <citation type="journal article" date="2016" name="Genome Announc.">
        <title>Draft Genome Sequences of Streptomyces scabiei S58, Streptomyces turgidiscabies T45, and Streptomyces acidiscabies a10, the Pathogens of Potato Common Scab, Isolated in Japan.</title>
        <authorList>
            <person name="Tomihama T."/>
            <person name="Nishi Y."/>
            <person name="Sakai M."/>
            <person name="Ikenaga M."/>
            <person name="Okubo T."/>
            <person name="Ikeda S."/>
        </authorList>
    </citation>
    <scope>NUCLEOTIDE SEQUENCE [LARGE SCALE GENOMIC DNA]</scope>
    <source>
        <strain evidence="2 3">S58</strain>
    </source>
</reference>
<dbReference type="InterPro" id="IPR035985">
    <property type="entry name" value="Ubiquitin-activating_enz"/>
</dbReference>
<dbReference type="GO" id="GO:0008641">
    <property type="term" value="F:ubiquitin-like modifier activating enzyme activity"/>
    <property type="evidence" value="ECO:0007669"/>
    <property type="project" value="InterPro"/>
</dbReference>
<dbReference type="InterPro" id="IPR003776">
    <property type="entry name" value="YcaO-like_dom"/>
</dbReference>
<organism evidence="2 3">
    <name type="scientific">Streptomyces scabiei</name>
    <dbReference type="NCBI Taxonomy" id="1930"/>
    <lineage>
        <taxon>Bacteria</taxon>
        <taxon>Bacillati</taxon>
        <taxon>Actinomycetota</taxon>
        <taxon>Actinomycetes</taxon>
        <taxon>Kitasatosporales</taxon>
        <taxon>Streptomycetaceae</taxon>
        <taxon>Streptomyces</taxon>
    </lineage>
</organism>
<name>A0A100JVH9_STRSC</name>
<dbReference type="Pfam" id="PF02624">
    <property type="entry name" value="YcaO"/>
    <property type="match status" value="1"/>
</dbReference>
<dbReference type="InterPro" id="IPR027624">
    <property type="entry name" value="TOMM_cyclo_SagD"/>
</dbReference>
<evidence type="ECO:0000313" key="3">
    <source>
        <dbReference type="Proteomes" id="UP000067448"/>
    </source>
</evidence>
<dbReference type="NCBIfam" id="TIGR00702">
    <property type="entry name" value="YcaO-type kinase domain"/>
    <property type="match status" value="1"/>
</dbReference>
<dbReference type="SUPFAM" id="SSF69572">
    <property type="entry name" value="Activating enzymes of the ubiquitin-like proteins"/>
    <property type="match status" value="1"/>
</dbReference>
<dbReference type="InterPro" id="IPR022291">
    <property type="entry name" value="Bacteriocin_synth_cyclodeHase"/>
</dbReference>
<dbReference type="Gene3D" id="3.90.930.60">
    <property type="match status" value="1"/>
</dbReference>
<dbReference type="PROSITE" id="PS51664">
    <property type="entry name" value="YCAO"/>
    <property type="match status" value="1"/>
</dbReference>
<dbReference type="OrthoDB" id="2379922at2"/>
<evidence type="ECO:0000313" key="2">
    <source>
        <dbReference type="EMBL" id="GAQ66431.1"/>
    </source>
</evidence>
<dbReference type="NCBIfam" id="TIGR03882">
    <property type="entry name" value="cyclo_dehyd_2"/>
    <property type="match status" value="1"/>
</dbReference>
<proteinExistence type="predicted"/>
<dbReference type="PANTHER" id="PTHR37809">
    <property type="entry name" value="RIBOSOMAL PROTEIN S12 METHYLTHIOTRANSFERASE ACCESSORY FACTOR YCAO"/>
    <property type="match status" value="1"/>
</dbReference>